<dbReference type="GO" id="GO:0005829">
    <property type="term" value="C:cytosol"/>
    <property type="evidence" value="ECO:0007669"/>
    <property type="project" value="TreeGrafter"/>
</dbReference>
<organism evidence="1 2">
    <name type="scientific">Piscirickettsia salmonis</name>
    <dbReference type="NCBI Taxonomy" id="1238"/>
    <lineage>
        <taxon>Bacteria</taxon>
        <taxon>Pseudomonadati</taxon>
        <taxon>Pseudomonadota</taxon>
        <taxon>Gammaproteobacteria</taxon>
        <taxon>Thiotrichales</taxon>
        <taxon>Piscirickettsiaceae</taxon>
        <taxon>Piscirickettsia</taxon>
    </lineage>
</organism>
<dbReference type="Gene3D" id="3.40.50.1000">
    <property type="entry name" value="HAD superfamily/HAD-like"/>
    <property type="match status" value="1"/>
</dbReference>
<evidence type="ECO:0000313" key="2">
    <source>
        <dbReference type="Proteomes" id="UP000029558"/>
    </source>
</evidence>
<dbReference type="Pfam" id="PF13419">
    <property type="entry name" value="HAD_2"/>
    <property type="match status" value="1"/>
</dbReference>
<accession>A0A1L6T9D4</accession>
<dbReference type="PANTHER" id="PTHR43434:SF13">
    <property type="entry name" value="PHOSPHOGLYCOLATE PHOSPHATASE"/>
    <property type="match status" value="1"/>
</dbReference>
<dbReference type="PANTHER" id="PTHR43434">
    <property type="entry name" value="PHOSPHOGLYCOLATE PHOSPHATASE"/>
    <property type="match status" value="1"/>
</dbReference>
<reference evidence="1 2" key="1">
    <citation type="journal article" date="2014" name="Genome Announc.">
        <title>Comparative Genome Analysis of Two Isolates of the Fish Pathogen Piscirickettsia salmonis from Different Hosts Reveals Major Differences in Virulence-Associated Secretion Systems.</title>
        <authorList>
            <person name="Bohle H."/>
            <person name="Henriquez P."/>
            <person name="Grothusen H."/>
            <person name="Navas E."/>
            <person name="Sandoval A."/>
            <person name="Bustamante F."/>
            <person name="Bustos P."/>
            <person name="Mancilla M."/>
        </authorList>
    </citation>
    <scope>NUCLEOTIDE SEQUENCE [LARGE SCALE GENOMIC DNA]</scope>
    <source>
        <strain evidence="2">B1-32597</strain>
    </source>
</reference>
<sequence length="212" mass="24720">MTPTLFFDFDGTLADSFNTAISIINILANQYHFQSIQQDDIALFRQQSLGKTLKRLGIKWYQLPQIIISARQLFNQKLQEVPTFHYWLPILKQLHQKNVQLIILSSNSEDNIQAFLTQHQWQLYFKQIIAGSSLFGKARLIHKTCNQYNINPKHAYYIGDEARDIKAAKQLQMTSIAVSWGFQCPEFLQQYQPDYLIHHPEKLLEILGIQPV</sequence>
<dbReference type="Proteomes" id="UP000029558">
    <property type="component" value="Chromosome"/>
</dbReference>
<dbReference type="OrthoDB" id="9782449at2"/>
<gene>
    <name evidence="1" type="ORF">KU39_589</name>
</gene>
<dbReference type="RefSeq" id="WP_017376575.1">
    <property type="nucleotide sequence ID" value="NZ_CP012508.1"/>
</dbReference>
<dbReference type="EMBL" id="CP012508">
    <property type="protein sequence ID" value="ALB21773.1"/>
    <property type="molecule type" value="Genomic_DNA"/>
</dbReference>
<dbReference type="InterPro" id="IPR006439">
    <property type="entry name" value="HAD-SF_hydro_IA"/>
</dbReference>
<dbReference type="SFLD" id="SFLDG01129">
    <property type="entry name" value="C1.5:_HAD__Beta-PGM__Phosphata"/>
    <property type="match status" value="1"/>
</dbReference>
<dbReference type="InterPro" id="IPR036412">
    <property type="entry name" value="HAD-like_sf"/>
</dbReference>
<evidence type="ECO:0000313" key="1">
    <source>
        <dbReference type="EMBL" id="ALB21773.1"/>
    </source>
</evidence>
<dbReference type="InterPro" id="IPR023198">
    <property type="entry name" value="PGP-like_dom2"/>
</dbReference>
<dbReference type="InterPro" id="IPR023214">
    <property type="entry name" value="HAD_sf"/>
</dbReference>
<dbReference type="GO" id="GO:0006281">
    <property type="term" value="P:DNA repair"/>
    <property type="evidence" value="ECO:0007669"/>
    <property type="project" value="TreeGrafter"/>
</dbReference>
<dbReference type="SFLD" id="SFLDS00003">
    <property type="entry name" value="Haloacid_Dehalogenase"/>
    <property type="match status" value="1"/>
</dbReference>
<dbReference type="Gene3D" id="1.10.150.240">
    <property type="entry name" value="Putative phosphatase, domain 2"/>
    <property type="match status" value="1"/>
</dbReference>
<protein>
    <submittedName>
        <fullName evidence="1">HAD hydrolase, IA, variant 1 family protein</fullName>
    </submittedName>
</protein>
<keyword evidence="1" id="KW-0378">Hydrolase</keyword>
<dbReference type="AlphaFoldDB" id="A0A1L6T9D4"/>
<dbReference type="NCBIfam" id="TIGR01549">
    <property type="entry name" value="HAD-SF-IA-v1"/>
    <property type="match status" value="1"/>
</dbReference>
<dbReference type="InterPro" id="IPR041492">
    <property type="entry name" value="HAD_2"/>
</dbReference>
<dbReference type="InterPro" id="IPR050155">
    <property type="entry name" value="HAD-like_hydrolase_sf"/>
</dbReference>
<dbReference type="GO" id="GO:0008967">
    <property type="term" value="F:phosphoglycolate phosphatase activity"/>
    <property type="evidence" value="ECO:0007669"/>
    <property type="project" value="TreeGrafter"/>
</dbReference>
<proteinExistence type="predicted"/>
<dbReference type="SUPFAM" id="SSF56784">
    <property type="entry name" value="HAD-like"/>
    <property type="match status" value="1"/>
</dbReference>
<name>A0A1L6T9D4_PISSA</name>